<dbReference type="EMBL" id="JASPKY010000335">
    <property type="protein sequence ID" value="KAK9708157.1"/>
    <property type="molecule type" value="Genomic_DNA"/>
</dbReference>
<proteinExistence type="predicted"/>
<protein>
    <submittedName>
        <fullName evidence="1">Uncharacterized protein</fullName>
    </submittedName>
</protein>
<evidence type="ECO:0000313" key="1">
    <source>
        <dbReference type="EMBL" id="KAK9708157.1"/>
    </source>
</evidence>
<reference evidence="1 2" key="1">
    <citation type="journal article" date="2024" name="BMC Genomics">
        <title>De novo assembly and annotation of Popillia japonica's genome with initial clues to its potential as an invasive pest.</title>
        <authorList>
            <person name="Cucini C."/>
            <person name="Boschi S."/>
            <person name="Funari R."/>
            <person name="Cardaioli E."/>
            <person name="Iannotti N."/>
            <person name="Marturano G."/>
            <person name="Paoli F."/>
            <person name="Bruttini M."/>
            <person name="Carapelli A."/>
            <person name="Frati F."/>
            <person name="Nardi F."/>
        </authorList>
    </citation>
    <scope>NUCLEOTIDE SEQUENCE [LARGE SCALE GENOMIC DNA]</scope>
    <source>
        <strain evidence="1">DMR45628</strain>
    </source>
</reference>
<keyword evidence="2" id="KW-1185">Reference proteome</keyword>
<accession>A0AAW1JUI7</accession>
<organism evidence="1 2">
    <name type="scientific">Popillia japonica</name>
    <name type="common">Japanese beetle</name>
    <dbReference type="NCBI Taxonomy" id="7064"/>
    <lineage>
        <taxon>Eukaryota</taxon>
        <taxon>Metazoa</taxon>
        <taxon>Ecdysozoa</taxon>
        <taxon>Arthropoda</taxon>
        <taxon>Hexapoda</taxon>
        <taxon>Insecta</taxon>
        <taxon>Pterygota</taxon>
        <taxon>Neoptera</taxon>
        <taxon>Endopterygota</taxon>
        <taxon>Coleoptera</taxon>
        <taxon>Polyphaga</taxon>
        <taxon>Scarabaeiformia</taxon>
        <taxon>Scarabaeidae</taxon>
        <taxon>Rutelinae</taxon>
        <taxon>Popillia</taxon>
    </lineage>
</organism>
<dbReference type="Proteomes" id="UP001458880">
    <property type="component" value="Unassembled WGS sequence"/>
</dbReference>
<comment type="caution">
    <text evidence="1">The sequence shown here is derived from an EMBL/GenBank/DDBJ whole genome shotgun (WGS) entry which is preliminary data.</text>
</comment>
<sequence>MTLNCLPIKPAVGLPPKISAESEPPDHCKTILGKHQSATSPCAPVRYANSSIPLSFKPSFHIGDCAGVMREYRMRDVI</sequence>
<name>A0AAW1JUI7_POPJA</name>
<gene>
    <name evidence="1" type="ORF">QE152_g27370</name>
</gene>
<evidence type="ECO:0000313" key="2">
    <source>
        <dbReference type="Proteomes" id="UP001458880"/>
    </source>
</evidence>
<dbReference type="AlphaFoldDB" id="A0AAW1JUI7"/>